<feature type="region of interest" description="Disordered" evidence="1">
    <location>
        <begin position="1"/>
        <end position="46"/>
    </location>
</feature>
<evidence type="ECO:0000256" key="1">
    <source>
        <dbReference type="SAM" id="MobiDB-lite"/>
    </source>
</evidence>
<accession>V8N2T3</accession>
<evidence type="ECO:0000313" key="2">
    <source>
        <dbReference type="EMBL" id="ETE55963.1"/>
    </source>
</evidence>
<comment type="caution">
    <text evidence="2">The sequence shown here is derived from an EMBL/GenBank/DDBJ whole genome shotgun (WGS) entry which is preliminary data.</text>
</comment>
<organism evidence="2 3">
    <name type="scientific">Ophiophagus hannah</name>
    <name type="common">King cobra</name>
    <name type="synonym">Naja hannah</name>
    <dbReference type="NCBI Taxonomy" id="8665"/>
    <lineage>
        <taxon>Eukaryota</taxon>
        <taxon>Metazoa</taxon>
        <taxon>Chordata</taxon>
        <taxon>Craniata</taxon>
        <taxon>Vertebrata</taxon>
        <taxon>Euteleostomi</taxon>
        <taxon>Lepidosauria</taxon>
        <taxon>Squamata</taxon>
        <taxon>Bifurcata</taxon>
        <taxon>Unidentata</taxon>
        <taxon>Episquamata</taxon>
        <taxon>Toxicofera</taxon>
        <taxon>Serpentes</taxon>
        <taxon>Colubroidea</taxon>
        <taxon>Elapidae</taxon>
        <taxon>Elapinae</taxon>
        <taxon>Ophiophagus</taxon>
    </lineage>
</organism>
<protein>
    <submittedName>
        <fullName evidence="2">Wee1-like protein kinase 1-B</fullName>
    </submittedName>
</protein>
<proteinExistence type="predicted"/>
<dbReference type="GO" id="GO:0016301">
    <property type="term" value="F:kinase activity"/>
    <property type="evidence" value="ECO:0007669"/>
    <property type="project" value="UniProtKB-KW"/>
</dbReference>
<keyword evidence="3" id="KW-1185">Reference proteome</keyword>
<feature type="non-terminal residue" evidence="2">
    <location>
        <position position="1"/>
    </location>
</feature>
<dbReference type="AlphaFoldDB" id="V8N2T3"/>
<name>V8N2T3_OPHHA</name>
<reference evidence="2 3" key="1">
    <citation type="journal article" date="2013" name="Proc. Natl. Acad. Sci. U.S.A.">
        <title>The king cobra genome reveals dynamic gene evolution and adaptation in the snake venom system.</title>
        <authorList>
            <person name="Vonk F.J."/>
            <person name="Casewell N.R."/>
            <person name="Henkel C.V."/>
            <person name="Heimberg A.M."/>
            <person name="Jansen H.J."/>
            <person name="McCleary R.J."/>
            <person name="Kerkkamp H.M."/>
            <person name="Vos R.A."/>
            <person name="Guerreiro I."/>
            <person name="Calvete J.J."/>
            <person name="Wuster W."/>
            <person name="Woods A.E."/>
            <person name="Logan J.M."/>
            <person name="Harrison R.A."/>
            <person name="Castoe T.A."/>
            <person name="de Koning A.P."/>
            <person name="Pollock D.D."/>
            <person name="Yandell M."/>
            <person name="Calderon D."/>
            <person name="Renjifo C."/>
            <person name="Currier R.B."/>
            <person name="Salgado D."/>
            <person name="Pla D."/>
            <person name="Sanz L."/>
            <person name="Hyder A.S."/>
            <person name="Ribeiro J.M."/>
            <person name="Arntzen J.W."/>
            <person name="van den Thillart G.E."/>
            <person name="Boetzer M."/>
            <person name="Pirovano W."/>
            <person name="Dirks R.P."/>
            <person name="Spaink H.P."/>
            <person name="Duboule D."/>
            <person name="McGlinn E."/>
            <person name="Kini R.M."/>
            <person name="Richardson M.K."/>
        </authorList>
    </citation>
    <scope>NUCLEOTIDE SEQUENCE</scope>
    <source>
        <tissue evidence="2">Blood</tissue>
    </source>
</reference>
<evidence type="ECO:0000313" key="3">
    <source>
        <dbReference type="Proteomes" id="UP000018936"/>
    </source>
</evidence>
<keyword evidence="2" id="KW-0418">Kinase</keyword>
<sequence length="88" mass="9339">MLATSLSLAPPPGMSLQPGERQEGFGRNPFTLPGISSPSWRSQADILSSSSLEGALTPRCPFRCLESQGKPPEREESRARGGKGGGRK</sequence>
<keyword evidence="2" id="KW-0808">Transferase</keyword>
<gene>
    <name evidence="2" type="primary">wee1-b</name>
    <name evidence="2" type="ORF">L345_18328</name>
</gene>
<feature type="region of interest" description="Disordered" evidence="1">
    <location>
        <begin position="58"/>
        <end position="88"/>
    </location>
</feature>
<dbReference type="Proteomes" id="UP000018936">
    <property type="component" value="Unassembled WGS sequence"/>
</dbReference>
<feature type="compositionally biased region" description="Polar residues" evidence="1">
    <location>
        <begin position="34"/>
        <end position="46"/>
    </location>
</feature>
<dbReference type="EMBL" id="AZIM01057545">
    <property type="protein sequence ID" value="ETE55963.1"/>
    <property type="molecule type" value="Genomic_DNA"/>
</dbReference>